<dbReference type="EMBL" id="JAWDJW010012644">
    <property type="protein sequence ID" value="KAK3043948.1"/>
    <property type="molecule type" value="Genomic_DNA"/>
</dbReference>
<feature type="non-terminal residue" evidence="1">
    <location>
        <position position="293"/>
    </location>
</feature>
<organism evidence="1 2">
    <name type="scientific">Coniosporium uncinatum</name>
    <dbReference type="NCBI Taxonomy" id="93489"/>
    <lineage>
        <taxon>Eukaryota</taxon>
        <taxon>Fungi</taxon>
        <taxon>Dikarya</taxon>
        <taxon>Ascomycota</taxon>
        <taxon>Pezizomycotina</taxon>
        <taxon>Dothideomycetes</taxon>
        <taxon>Dothideomycetes incertae sedis</taxon>
        <taxon>Coniosporium</taxon>
    </lineage>
</organism>
<evidence type="ECO:0000313" key="1">
    <source>
        <dbReference type="EMBL" id="KAK3043948.1"/>
    </source>
</evidence>
<dbReference type="Proteomes" id="UP001186974">
    <property type="component" value="Unassembled WGS sequence"/>
</dbReference>
<protein>
    <submittedName>
        <fullName evidence="1">Uncharacterized protein</fullName>
    </submittedName>
</protein>
<sequence length="293" mass="33000">MRLSRRDRLLERSLRQVLFRRSPYAVLQPRYFSDDVSAEDGSNNVAVLGGGITGLATAYYLAKEAPKARITVYEASSRMGGWMSSKKVDVEGGQVLFETGPRTLRMADNGIVTCKLIEDLDLVDDVIYTDRTAPAARNRFVYYPDRLVRMPGPGQGFLEIAWNIWSQPIFQGAISGVFRDFTQDERPSTLKDESVGDFIARRMHPNIANNLLSAVFHGIYAGDIWQLSAKSLLPLQWNLEGKFGSITRGLIQLERQKRRLLPEANIDLWKEFGTLSGPFRKALGQASVFTLRH</sequence>
<evidence type="ECO:0000313" key="2">
    <source>
        <dbReference type="Proteomes" id="UP001186974"/>
    </source>
</evidence>
<comment type="caution">
    <text evidence="1">The sequence shown here is derived from an EMBL/GenBank/DDBJ whole genome shotgun (WGS) entry which is preliminary data.</text>
</comment>
<proteinExistence type="predicted"/>
<reference evidence="1" key="1">
    <citation type="submission" date="2024-09" db="EMBL/GenBank/DDBJ databases">
        <title>Black Yeasts Isolated from many extreme environments.</title>
        <authorList>
            <person name="Coleine C."/>
            <person name="Stajich J.E."/>
            <person name="Selbmann L."/>
        </authorList>
    </citation>
    <scope>NUCLEOTIDE SEQUENCE</scope>
    <source>
        <strain evidence="1">CCFEE 5737</strain>
    </source>
</reference>
<gene>
    <name evidence="1" type="ORF">LTS18_002581</name>
</gene>
<keyword evidence="2" id="KW-1185">Reference proteome</keyword>
<name>A0ACC3CSG4_9PEZI</name>
<accession>A0ACC3CSG4</accession>